<dbReference type="Gene3D" id="3.40.1780.10">
    <property type="entry name" value="QueA-like"/>
    <property type="match status" value="1"/>
</dbReference>
<dbReference type="InterPro" id="IPR003699">
    <property type="entry name" value="QueA"/>
</dbReference>
<comment type="pathway">
    <text evidence="1">tRNA modification; tRNA-queuosine biosynthesis.</text>
</comment>
<dbReference type="Gene3D" id="2.40.10.240">
    <property type="entry name" value="QueA-like"/>
    <property type="match status" value="1"/>
</dbReference>
<dbReference type="HAMAP" id="MF_00113">
    <property type="entry name" value="QueA"/>
    <property type="match status" value="1"/>
</dbReference>
<dbReference type="EMBL" id="SPNC01000006">
    <property type="protein sequence ID" value="TFH97176.1"/>
    <property type="molecule type" value="Genomic_DNA"/>
</dbReference>
<organism evidence="2 3">
    <name type="scientific">Porphyromonas levii</name>
    <dbReference type="NCBI Taxonomy" id="28114"/>
    <lineage>
        <taxon>Bacteria</taxon>
        <taxon>Pseudomonadati</taxon>
        <taxon>Bacteroidota</taxon>
        <taxon>Bacteroidia</taxon>
        <taxon>Bacteroidales</taxon>
        <taxon>Porphyromonadaceae</taxon>
        <taxon>Porphyromonas</taxon>
    </lineage>
</organism>
<dbReference type="PANTHER" id="PTHR30307">
    <property type="entry name" value="S-ADENOSYLMETHIONINE:TRNA RIBOSYLTRANSFERASE-ISOMERASE"/>
    <property type="match status" value="1"/>
</dbReference>
<keyword evidence="1" id="KW-0949">S-adenosyl-L-methionine</keyword>
<dbReference type="InterPro" id="IPR042119">
    <property type="entry name" value="QueA_dom2"/>
</dbReference>
<dbReference type="GeneID" id="66797353"/>
<dbReference type="GO" id="GO:0005737">
    <property type="term" value="C:cytoplasm"/>
    <property type="evidence" value="ECO:0007669"/>
    <property type="project" value="UniProtKB-SubCell"/>
</dbReference>
<keyword evidence="3" id="KW-1185">Reference proteome</keyword>
<sequence length="351" mass="40377">MAEYKLSNFNFKLPKDQIAMYPVRHRDESRLLVLHKDTGVIEHKQFKQIIEYFGKDDLFVMNNTRVFPAKMVGNKEKTNAMIDVFLLRELNEPMLWDVLVDPARKIRIGNKLFFGENDELVAEVVDNTTSRGRILKFAYDGSYEDFKKTLFKLGETPLPDYIKRPVEEEDEERYQTIYATEEGAVVAPAAGLHFSRELIKRLELQDVRFTNLTLHTSRVMYDEIDVDDLSKYKMGSERMIVTQETCDVINKAVENKKRIVAVGTSVAKALETAVSMDGFVKPYDGWSSKFIFPEYKYGLQNAMVTGFHLPSSWLLMLAAAFGGYDHVMKAYKVAVKEGYRFGQYGDAMLIL</sequence>
<dbReference type="Pfam" id="PF02547">
    <property type="entry name" value="Queuosine_synth"/>
    <property type="match status" value="1"/>
</dbReference>
<dbReference type="Proteomes" id="UP000297225">
    <property type="component" value="Unassembled WGS sequence"/>
</dbReference>
<gene>
    <name evidence="1 2" type="primary">queA</name>
    <name evidence="2" type="ORF">E4P47_00870</name>
</gene>
<dbReference type="GO" id="GO:0008616">
    <property type="term" value="P:tRNA queuosine(34) biosynthetic process"/>
    <property type="evidence" value="ECO:0007669"/>
    <property type="project" value="UniProtKB-UniRule"/>
</dbReference>
<dbReference type="AlphaFoldDB" id="A0A4Y8WRW8"/>
<dbReference type="NCBIfam" id="NF001140">
    <property type="entry name" value="PRK00147.1"/>
    <property type="match status" value="1"/>
</dbReference>
<name>A0A4Y8WRW8_9PORP</name>
<keyword evidence="1" id="KW-0963">Cytoplasm</keyword>
<dbReference type="InterPro" id="IPR036100">
    <property type="entry name" value="QueA_sf"/>
</dbReference>
<keyword evidence="2" id="KW-0413">Isomerase</keyword>
<evidence type="ECO:0000313" key="3">
    <source>
        <dbReference type="Proteomes" id="UP000297225"/>
    </source>
</evidence>
<comment type="catalytic activity">
    <reaction evidence="1">
        <text>7-aminomethyl-7-carbaguanosine(34) in tRNA + S-adenosyl-L-methionine = epoxyqueuosine(34) in tRNA + adenine + L-methionine + 2 H(+)</text>
        <dbReference type="Rhea" id="RHEA:32155"/>
        <dbReference type="Rhea" id="RHEA-COMP:10342"/>
        <dbReference type="Rhea" id="RHEA-COMP:18582"/>
        <dbReference type="ChEBI" id="CHEBI:15378"/>
        <dbReference type="ChEBI" id="CHEBI:16708"/>
        <dbReference type="ChEBI" id="CHEBI:57844"/>
        <dbReference type="ChEBI" id="CHEBI:59789"/>
        <dbReference type="ChEBI" id="CHEBI:82833"/>
        <dbReference type="ChEBI" id="CHEBI:194443"/>
        <dbReference type="EC" id="2.4.99.17"/>
    </reaction>
</comment>
<evidence type="ECO:0000313" key="2">
    <source>
        <dbReference type="EMBL" id="TFH97176.1"/>
    </source>
</evidence>
<dbReference type="STRING" id="1122973.GCA_000379925_01327"/>
<comment type="similarity">
    <text evidence="1">Belongs to the QueA family.</text>
</comment>
<dbReference type="EC" id="2.4.99.17" evidence="1"/>
<keyword evidence="2" id="KW-0328">Glycosyltransferase</keyword>
<proteinExistence type="inferred from homology"/>
<dbReference type="GO" id="GO:0051075">
    <property type="term" value="F:S-adenosylmethionine:tRNA ribosyltransferase-isomerase activity"/>
    <property type="evidence" value="ECO:0007669"/>
    <property type="project" value="UniProtKB-EC"/>
</dbReference>
<comment type="function">
    <text evidence="1">Transfers and isomerizes the ribose moiety from AdoMet to the 7-aminomethyl group of 7-deazaguanine (preQ1-tRNA) to give epoxyqueuosine (oQ-tRNA).</text>
</comment>
<evidence type="ECO:0000256" key="1">
    <source>
        <dbReference type="HAMAP-Rule" id="MF_00113"/>
    </source>
</evidence>
<accession>A0A4Y8WRW8</accession>
<dbReference type="OrthoDB" id="9805933at2"/>
<dbReference type="RefSeq" id="WP_018358566.1">
    <property type="nucleotide sequence ID" value="NZ_CP197400.1"/>
</dbReference>
<dbReference type="NCBIfam" id="TIGR00113">
    <property type="entry name" value="queA"/>
    <property type="match status" value="1"/>
</dbReference>
<dbReference type="UniPathway" id="UPA00392"/>
<dbReference type="InterPro" id="IPR042118">
    <property type="entry name" value="QueA_dom1"/>
</dbReference>
<comment type="subcellular location">
    <subcellularLocation>
        <location evidence="1">Cytoplasm</location>
    </subcellularLocation>
</comment>
<keyword evidence="1 2" id="KW-0808">Transferase</keyword>
<comment type="subunit">
    <text evidence="1">Monomer.</text>
</comment>
<dbReference type="SUPFAM" id="SSF111337">
    <property type="entry name" value="QueA-like"/>
    <property type="match status" value="1"/>
</dbReference>
<comment type="caution">
    <text evidence="2">The sequence shown here is derived from an EMBL/GenBank/DDBJ whole genome shotgun (WGS) entry which is preliminary data.</text>
</comment>
<dbReference type="FunFam" id="2.40.10.240:FF:000002">
    <property type="entry name" value="S-adenosylmethionine:tRNA ribosyltransferase-isomerase"/>
    <property type="match status" value="1"/>
</dbReference>
<dbReference type="PANTHER" id="PTHR30307:SF0">
    <property type="entry name" value="S-ADENOSYLMETHIONINE:TRNA RIBOSYLTRANSFERASE-ISOMERASE"/>
    <property type="match status" value="1"/>
</dbReference>
<protein>
    <recommendedName>
        <fullName evidence="1">S-adenosylmethionine:tRNA ribosyltransferase-isomerase</fullName>
        <ecNumber evidence="1">2.4.99.17</ecNumber>
    </recommendedName>
    <alternativeName>
        <fullName evidence="1">Queuosine biosynthesis protein QueA</fullName>
    </alternativeName>
</protein>
<keyword evidence="1" id="KW-0671">Queuosine biosynthesis</keyword>
<reference evidence="2 3" key="1">
    <citation type="submission" date="2019-03" db="EMBL/GenBank/DDBJ databases">
        <title>Porphyromonas levii Isolated from the Uterus of Dairy Cows.</title>
        <authorList>
            <person name="Francis A.M."/>
        </authorList>
    </citation>
    <scope>NUCLEOTIDE SEQUENCE [LARGE SCALE GENOMIC DNA]</scope>
    <source>
        <strain evidence="2 3">AF5678</strain>
    </source>
</reference>